<keyword evidence="2" id="KW-1185">Reference proteome</keyword>
<proteinExistence type="predicted"/>
<gene>
    <name evidence="1" type="primary">Acey_s0019.g3840</name>
    <name evidence="1" type="ORF">Y032_0019g3840</name>
</gene>
<comment type="caution">
    <text evidence="1">The sequence shown here is derived from an EMBL/GenBank/DDBJ whole genome shotgun (WGS) entry which is preliminary data.</text>
</comment>
<accession>A0A016V2K5</accession>
<name>A0A016V2K5_9BILA</name>
<dbReference type="AlphaFoldDB" id="A0A016V2K5"/>
<dbReference type="EMBL" id="JARK01001355">
    <property type="protein sequence ID" value="EYC21466.1"/>
    <property type="molecule type" value="Genomic_DNA"/>
</dbReference>
<evidence type="ECO:0000313" key="2">
    <source>
        <dbReference type="Proteomes" id="UP000024635"/>
    </source>
</evidence>
<organism evidence="1 2">
    <name type="scientific">Ancylostoma ceylanicum</name>
    <dbReference type="NCBI Taxonomy" id="53326"/>
    <lineage>
        <taxon>Eukaryota</taxon>
        <taxon>Metazoa</taxon>
        <taxon>Ecdysozoa</taxon>
        <taxon>Nematoda</taxon>
        <taxon>Chromadorea</taxon>
        <taxon>Rhabditida</taxon>
        <taxon>Rhabditina</taxon>
        <taxon>Rhabditomorpha</taxon>
        <taxon>Strongyloidea</taxon>
        <taxon>Ancylostomatidae</taxon>
        <taxon>Ancylostomatinae</taxon>
        <taxon>Ancylostoma</taxon>
    </lineage>
</organism>
<reference evidence="2" key="1">
    <citation type="journal article" date="2015" name="Nat. Genet.">
        <title>The genome and transcriptome of the zoonotic hookworm Ancylostoma ceylanicum identify infection-specific gene families.</title>
        <authorList>
            <person name="Schwarz E.M."/>
            <person name="Hu Y."/>
            <person name="Antoshechkin I."/>
            <person name="Miller M.M."/>
            <person name="Sternberg P.W."/>
            <person name="Aroian R.V."/>
        </authorList>
    </citation>
    <scope>NUCLEOTIDE SEQUENCE</scope>
    <source>
        <strain evidence="2">HY135</strain>
    </source>
</reference>
<dbReference type="Proteomes" id="UP000024635">
    <property type="component" value="Unassembled WGS sequence"/>
</dbReference>
<sequence>MTARKRVATVVPSGCEMVPAKEPALNQNIREYMVCRQQVGIDRQLASWRAVRLYDTPKYTEDRKQADVIADNVRSWALCMLPDYRYCLFHQSCRLAGFMMRRVSPVVIGETCFGTFPTIIDNDLLPRFDVSCVATGKTLTCSDF</sequence>
<evidence type="ECO:0000313" key="1">
    <source>
        <dbReference type="EMBL" id="EYC21466.1"/>
    </source>
</evidence>
<protein>
    <submittedName>
        <fullName evidence="1">Uncharacterized protein</fullName>
    </submittedName>
</protein>